<dbReference type="InterPro" id="IPR011992">
    <property type="entry name" value="EF-hand-dom_pair"/>
</dbReference>
<dbReference type="SUPFAM" id="SSF47391">
    <property type="entry name" value="Dimerization-anchoring domain of cAMP-dependent PK regulatory subunit"/>
    <property type="match status" value="1"/>
</dbReference>
<evidence type="ECO:0000256" key="2">
    <source>
        <dbReference type="ARBA" id="ARBA00022837"/>
    </source>
</evidence>
<name>A0A250XFK2_9CHLO</name>
<dbReference type="Gene3D" id="1.20.890.10">
    <property type="entry name" value="cAMP-dependent protein kinase regulatory subunit, dimerization-anchoring domain"/>
    <property type="match status" value="1"/>
</dbReference>
<dbReference type="Gene3D" id="1.10.238.10">
    <property type="entry name" value="EF-hand"/>
    <property type="match status" value="4"/>
</dbReference>
<evidence type="ECO:0000259" key="3">
    <source>
        <dbReference type="PROSITE" id="PS50222"/>
    </source>
</evidence>
<dbReference type="InterPro" id="IPR018247">
    <property type="entry name" value="EF_Hand_1_Ca_BS"/>
</dbReference>
<accession>A0A250XFK2</accession>
<gene>
    <name evidence="4" type="ORF">CEUSTIGMA_g9275.t1</name>
</gene>
<keyword evidence="1" id="KW-0677">Repeat</keyword>
<feature type="domain" description="EF-hand" evidence="3">
    <location>
        <begin position="424"/>
        <end position="459"/>
    </location>
</feature>
<comment type="caution">
    <text evidence="4">The sequence shown here is derived from an EMBL/GenBank/DDBJ whole genome shotgun (WGS) entry which is preliminary data.</text>
</comment>
<dbReference type="SMART" id="SM00394">
    <property type="entry name" value="RIIa"/>
    <property type="match status" value="1"/>
</dbReference>
<feature type="domain" description="EF-hand" evidence="3">
    <location>
        <begin position="120"/>
        <end position="155"/>
    </location>
</feature>
<keyword evidence="2" id="KW-0106">Calcium</keyword>
<dbReference type="EMBL" id="BEGY01000071">
    <property type="protein sequence ID" value="GAX81847.1"/>
    <property type="molecule type" value="Genomic_DNA"/>
</dbReference>
<feature type="domain" description="EF-hand" evidence="3">
    <location>
        <begin position="189"/>
        <end position="224"/>
    </location>
</feature>
<evidence type="ECO:0000256" key="1">
    <source>
        <dbReference type="ARBA" id="ARBA00022737"/>
    </source>
</evidence>
<protein>
    <recommendedName>
        <fullName evidence="3">EF-hand domain-containing protein</fullName>
    </recommendedName>
</protein>
<dbReference type="SUPFAM" id="SSF47473">
    <property type="entry name" value="EF-hand"/>
    <property type="match status" value="2"/>
</dbReference>
<organism evidence="4 5">
    <name type="scientific">Chlamydomonas eustigma</name>
    <dbReference type="NCBI Taxonomy" id="1157962"/>
    <lineage>
        <taxon>Eukaryota</taxon>
        <taxon>Viridiplantae</taxon>
        <taxon>Chlorophyta</taxon>
        <taxon>core chlorophytes</taxon>
        <taxon>Chlorophyceae</taxon>
        <taxon>CS clade</taxon>
        <taxon>Chlamydomonadales</taxon>
        <taxon>Chlamydomonadaceae</taxon>
        <taxon>Chlamydomonas</taxon>
    </lineage>
</organism>
<dbReference type="OrthoDB" id="26525at2759"/>
<keyword evidence="5" id="KW-1185">Reference proteome</keyword>
<dbReference type="PROSITE" id="PS00018">
    <property type="entry name" value="EF_HAND_1"/>
    <property type="match status" value="6"/>
</dbReference>
<dbReference type="STRING" id="1157962.A0A250XFK2"/>
<proteinExistence type="predicted"/>
<dbReference type="PANTHER" id="PTHR23050">
    <property type="entry name" value="CALCIUM BINDING PROTEIN"/>
    <property type="match status" value="1"/>
</dbReference>
<dbReference type="Pfam" id="PF13499">
    <property type="entry name" value="EF-hand_7"/>
    <property type="match status" value="3"/>
</dbReference>
<reference evidence="4 5" key="1">
    <citation type="submission" date="2017-08" db="EMBL/GenBank/DDBJ databases">
        <title>Acidophilic green algal genome provides insights into adaptation to an acidic environment.</title>
        <authorList>
            <person name="Hirooka S."/>
            <person name="Hirose Y."/>
            <person name="Kanesaki Y."/>
            <person name="Higuchi S."/>
            <person name="Fujiwara T."/>
            <person name="Onuma R."/>
            <person name="Era A."/>
            <person name="Ohbayashi R."/>
            <person name="Uzuka A."/>
            <person name="Nozaki H."/>
            <person name="Yoshikawa H."/>
            <person name="Miyagishima S.Y."/>
        </authorList>
    </citation>
    <scope>NUCLEOTIDE SEQUENCE [LARGE SCALE GENOMIC DNA]</scope>
    <source>
        <strain evidence="4 5">NIES-2499</strain>
    </source>
</reference>
<feature type="domain" description="EF-hand" evidence="3">
    <location>
        <begin position="225"/>
        <end position="260"/>
    </location>
</feature>
<dbReference type="Pfam" id="PF02197">
    <property type="entry name" value="RIIa"/>
    <property type="match status" value="1"/>
</dbReference>
<dbReference type="GO" id="GO:0005509">
    <property type="term" value="F:calcium ion binding"/>
    <property type="evidence" value="ECO:0007669"/>
    <property type="project" value="InterPro"/>
</dbReference>
<dbReference type="InterPro" id="IPR002048">
    <property type="entry name" value="EF_hand_dom"/>
</dbReference>
<feature type="domain" description="EF-hand" evidence="3">
    <location>
        <begin position="384"/>
        <end position="419"/>
    </location>
</feature>
<evidence type="ECO:0000313" key="5">
    <source>
        <dbReference type="Proteomes" id="UP000232323"/>
    </source>
</evidence>
<dbReference type="Proteomes" id="UP000232323">
    <property type="component" value="Unassembled WGS sequence"/>
</dbReference>
<dbReference type="SMART" id="SM00054">
    <property type="entry name" value="EFh"/>
    <property type="match status" value="7"/>
</dbReference>
<sequence>MSSKYQKPYTIPEGFPELLKSFTREILRAQPDNIYEFGAQYFSEVLANQGAPQYQGVADVGPEGVETLSDVAAVLDIQNLSPAELEPIIMQLFLAADTDQSGFLDRSEFTQVLKSANLNLSNKVIRQILAEADENEDNVIEYKEFLPVMIDILQGLKATGQAQDMMGRADELVRGAVEDMLVHGMSKQELEALMRKVFIKADADQSGSLDRKEFRDALKAAKLGLTRRDINLIMSSADTDQDGLISYEEFIPVCFQVLVERFKDEIVTNDILSNQDGLQGMLLQAFQAADQEGTGTLSQTKVKKILEDLSYESLGLSTLQLVTLMSQAPTTQDGAVHYVQFVPIASNIIYQMYDVDSIKLRIQAVKQVADAGGVQMMTGMDFESLRALLQQLFEEADVNGTGQLTLPEVMQVLEQLGSDETIQLSDLHMKAMFNAIDVDDNGLVDWYELVSFICDAIEHVEREHYISQMAGQMQR</sequence>
<dbReference type="InterPro" id="IPR003117">
    <property type="entry name" value="cAMP_dep_PK_reg_su_I/II_a/b"/>
</dbReference>
<feature type="domain" description="EF-hand" evidence="3">
    <location>
        <begin position="84"/>
        <end position="119"/>
    </location>
</feature>
<evidence type="ECO:0000313" key="4">
    <source>
        <dbReference type="EMBL" id="GAX81847.1"/>
    </source>
</evidence>
<dbReference type="PROSITE" id="PS50222">
    <property type="entry name" value="EF_HAND_2"/>
    <property type="match status" value="6"/>
</dbReference>
<dbReference type="CDD" id="cd22984">
    <property type="entry name" value="DD_CrRSP7-like"/>
    <property type="match status" value="1"/>
</dbReference>
<dbReference type="AlphaFoldDB" id="A0A250XFK2"/>
<dbReference type="InterPro" id="IPR050145">
    <property type="entry name" value="Centrin_CML-like"/>
</dbReference>